<evidence type="ECO:0000313" key="3">
    <source>
        <dbReference type="Proteomes" id="UP000830671"/>
    </source>
</evidence>
<dbReference type="Gene3D" id="2.160.20.20">
    <property type="match status" value="1"/>
</dbReference>
<gene>
    <name evidence="2" type="ORF">CLUP02_06958</name>
</gene>
<reference evidence="2" key="1">
    <citation type="journal article" date="2021" name="Mol. Plant Microbe Interact.">
        <title>Complete Genome Sequence of the Plant-Pathogenic Fungus Colletotrichum lupini.</title>
        <authorList>
            <person name="Baroncelli R."/>
            <person name="Pensec F."/>
            <person name="Da Lio D."/>
            <person name="Boufleur T."/>
            <person name="Vicente I."/>
            <person name="Sarrocco S."/>
            <person name="Picot A."/>
            <person name="Baraldi E."/>
            <person name="Sukno S."/>
            <person name="Thon M."/>
            <person name="Le Floch G."/>
        </authorList>
    </citation>
    <scope>NUCLEOTIDE SEQUENCE</scope>
    <source>
        <strain evidence="2">IMI 504893</strain>
    </source>
</reference>
<dbReference type="AlphaFoldDB" id="A0A9Q8WG18"/>
<keyword evidence="3" id="KW-1185">Reference proteome</keyword>
<organism evidence="2 3">
    <name type="scientific">Colletotrichum lupini</name>
    <dbReference type="NCBI Taxonomy" id="145971"/>
    <lineage>
        <taxon>Eukaryota</taxon>
        <taxon>Fungi</taxon>
        <taxon>Dikarya</taxon>
        <taxon>Ascomycota</taxon>
        <taxon>Pezizomycotina</taxon>
        <taxon>Sordariomycetes</taxon>
        <taxon>Hypocreomycetidae</taxon>
        <taxon>Glomerellales</taxon>
        <taxon>Glomerellaceae</taxon>
        <taxon>Colletotrichum</taxon>
        <taxon>Colletotrichum acutatum species complex</taxon>
    </lineage>
</organism>
<evidence type="ECO:0000313" key="2">
    <source>
        <dbReference type="EMBL" id="UQC81472.1"/>
    </source>
</evidence>
<proteinExistence type="predicted"/>
<sequence>MSTADLVNHLKAIYASYRHTADIDAKGIFFSPSCYQICRPNPSFAAHNRETIVRYLHEYAPKDENGASGSSGKPAKKGYYTIRPLEKEEFEFGADEQTAPAGFSSASEVEQKARREGTYVGMDVGESIMGFRASLTFTIGVLTLTCRAQNPIPEDQDPCLDPGVLASKWFDDNMIRPNYVPATTEEKPIVAQRIFDQPQTSETGKSYVTSLEQTSVLYMTGVIVDLLQADVQKTGAPEDLPRSLGTGYNSAILVGERSTLRFSGRIETHNGAINLYATGAGTTVTLEAPQLYSSGPGAIGLFAIRGANLDVTNLRHCSGGYRSPTLAGLNINSRGGVAHTTNPGSPLIYSLGRTMSSNLTGWADASPAIIMEGPQYVHLNGSTITSGTISGFLFFDWSITAQHDAGTLEAMSLNLTVREGPAFYLATFSAEIILMNARIYNPSGILLLADTNTASRDLERVEPQLWSGSPISSNSSLTLMGSEGISGDIVTRGGCTVTVNLLANSTWQGSANASLINNRGGLTVQIDDTSTWIVAKNSFVRGLSVVGGDLGRLKDQGYTVAYDQKAAESSWLQGRTYTLQSGGKLQPWN</sequence>
<dbReference type="InterPro" id="IPR012332">
    <property type="entry name" value="Autotransporter_pectin_lyase_C"/>
</dbReference>
<feature type="domain" description="SnoaL-like" evidence="1">
    <location>
        <begin position="3"/>
        <end position="124"/>
    </location>
</feature>
<dbReference type="EMBL" id="CP019475">
    <property type="protein sequence ID" value="UQC81472.1"/>
    <property type="molecule type" value="Genomic_DNA"/>
</dbReference>
<accession>A0A9Q8WG18</accession>
<evidence type="ECO:0000259" key="1">
    <source>
        <dbReference type="Pfam" id="PF26528"/>
    </source>
</evidence>
<name>A0A9Q8WG18_9PEZI</name>
<dbReference type="GeneID" id="73340965"/>
<protein>
    <recommendedName>
        <fullName evidence="1">SnoaL-like domain-containing protein</fullName>
    </recommendedName>
</protein>
<dbReference type="KEGG" id="clup:CLUP02_06958"/>
<dbReference type="RefSeq" id="XP_049143098.1">
    <property type="nucleotide sequence ID" value="XM_049285955.1"/>
</dbReference>
<dbReference type="InterPro" id="IPR058931">
    <property type="entry name" value="SnoaL_6"/>
</dbReference>
<dbReference type="InterPro" id="IPR011050">
    <property type="entry name" value="Pectin_lyase_fold/virulence"/>
</dbReference>
<dbReference type="Pfam" id="PF26528">
    <property type="entry name" value="SnoaL_6"/>
    <property type="match status" value="1"/>
</dbReference>
<dbReference type="SUPFAM" id="SSF51126">
    <property type="entry name" value="Pectin lyase-like"/>
    <property type="match status" value="1"/>
</dbReference>
<dbReference type="Proteomes" id="UP000830671">
    <property type="component" value="Chromosome 3"/>
</dbReference>